<reference evidence="5 6" key="1">
    <citation type="submission" date="2024-01" db="EMBL/GenBank/DDBJ databases">
        <title>Draft genome sequence of Gordonia sp. PKS22-38.</title>
        <authorList>
            <person name="Suphannarot A."/>
            <person name="Mingma R."/>
        </authorList>
    </citation>
    <scope>NUCLEOTIDE SEQUENCE [LARGE SCALE GENOMIC DNA]</scope>
    <source>
        <strain evidence="5 6">PKS22-38</strain>
    </source>
</reference>
<evidence type="ECO:0000259" key="4">
    <source>
        <dbReference type="SMART" id="SM00822"/>
    </source>
</evidence>
<dbReference type="PRINTS" id="PR00080">
    <property type="entry name" value="SDRFAMILY"/>
</dbReference>
<comment type="caution">
    <text evidence="5">The sequence shown here is derived from an EMBL/GenBank/DDBJ whole genome shotgun (WGS) entry which is preliminary data.</text>
</comment>
<protein>
    <submittedName>
        <fullName evidence="5">SDR family oxidoreductase</fullName>
        <ecNumber evidence="5">1.-.-.-</ecNumber>
    </submittedName>
</protein>
<keyword evidence="6" id="KW-1185">Reference proteome</keyword>
<dbReference type="CDD" id="cd05233">
    <property type="entry name" value="SDR_c"/>
    <property type="match status" value="1"/>
</dbReference>
<comment type="similarity">
    <text evidence="1">Belongs to the short-chain dehydrogenases/reductases (SDR) family.</text>
</comment>
<proteinExistence type="inferred from homology"/>
<dbReference type="PANTHER" id="PTHR24321">
    <property type="entry name" value="DEHYDROGENASES, SHORT CHAIN"/>
    <property type="match status" value="1"/>
</dbReference>
<dbReference type="Pfam" id="PF13561">
    <property type="entry name" value="adh_short_C2"/>
    <property type="match status" value="1"/>
</dbReference>
<dbReference type="Gene3D" id="3.40.50.720">
    <property type="entry name" value="NAD(P)-binding Rossmann-like Domain"/>
    <property type="match status" value="1"/>
</dbReference>
<accession>A0ABU7MST0</accession>
<dbReference type="Proteomes" id="UP001335729">
    <property type="component" value="Unassembled WGS sequence"/>
</dbReference>
<sequence>MVSVTLVTGAAGGLGTAVVDRFAQRGDTIVAVDRDAELLQAVVDTSRARGADVHAFAADLTDAAAIGDLAARVHERVGRVTTLLNLAGYLHRGRVADTDLDQWSRSLDVNVTAPFLLTKAFRDDLREATRGRIVNCSSISASVGYPLPAYAASKAALSSLTRSSLFDFWGTSVTVNAVAPGAMRTPMVDIANEASMVAKTPGGRIVTPQEVAATIAFLASDDAQGINGVTVTIDGGATAVFSYLA</sequence>
<feature type="domain" description="Ketoreductase" evidence="4">
    <location>
        <begin position="3"/>
        <end position="181"/>
    </location>
</feature>
<evidence type="ECO:0000313" key="6">
    <source>
        <dbReference type="Proteomes" id="UP001335729"/>
    </source>
</evidence>
<evidence type="ECO:0000313" key="5">
    <source>
        <dbReference type="EMBL" id="MEE4023365.1"/>
    </source>
</evidence>
<keyword evidence="2 5" id="KW-0560">Oxidoreductase</keyword>
<dbReference type="EMBL" id="JAZDUE010000007">
    <property type="protein sequence ID" value="MEE4023365.1"/>
    <property type="molecule type" value="Genomic_DNA"/>
</dbReference>
<dbReference type="SMART" id="SM00822">
    <property type="entry name" value="PKS_KR"/>
    <property type="match status" value="1"/>
</dbReference>
<dbReference type="InterPro" id="IPR036291">
    <property type="entry name" value="NAD(P)-bd_dom_sf"/>
</dbReference>
<dbReference type="EC" id="1.-.-.-" evidence="5"/>
<keyword evidence="3" id="KW-0520">NAD</keyword>
<dbReference type="RefSeq" id="WP_330504656.1">
    <property type="nucleotide sequence ID" value="NZ_JAZDUE010000007.1"/>
</dbReference>
<dbReference type="PRINTS" id="PR00081">
    <property type="entry name" value="GDHRDH"/>
</dbReference>
<evidence type="ECO:0000256" key="1">
    <source>
        <dbReference type="ARBA" id="ARBA00006484"/>
    </source>
</evidence>
<name>A0ABU7MST0_9ACTN</name>
<dbReference type="SUPFAM" id="SSF51735">
    <property type="entry name" value="NAD(P)-binding Rossmann-fold domains"/>
    <property type="match status" value="1"/>
</dbReference>
<organism evidence="5 6">
    <name type="scientific">Gordonia prachuapensis</name>
    <dbReference type="NCBI Taxonomy" id="3115651"/>
    <lineage>
        <taxon>Bacteria</taxon>
        <taxon>Bacillati</taxon>
        <taxon>Actinomycetota</taxon>
        <taxon>Actinomycetes</taxon>
        <taxon>Mycobacteriales</taxon>
        <taxon>Gordoniaceae</taxon>
        <taxon>Gordonia</taxon>
    </lineage>
</organism>
<dbReference type="InterPro" id="IPR002347">
    <property type="entry name" value="SDR_fam"/>
</dbReference>
<gene>
    <name evidence="5" type="ORF">V1Y59_09780</name>
</gene>
<dbReference type="InterPro" id="IPR057326">
    <property type="entry name" value="KR_dom"/>
</dbReference>
<evidence type="ECO:0000256" key="2">
    <source>
        <dbReference type="ARBA" id="ARBA00023002"/>
    </source>
</evidence>
<dbReference type="PANTHER" id="PTHR24321:SF8">
    <property type="entry name" value="ESTRADIOL 17-BETA-DEHYDROGENASE 8-RELATED"/>
    <property type="match status" value="1"/>
</dbReference>
<evidence type="ECO:0000256" key="3">
    <source>
        <dbReference type="ARBA" id="ARBA00023027"/>
    </source>
</evidence>
<dbReference type="GO" id="GO:0016491">
    <property type="term" value="F:oxidoreductase activity"/>
    <property type="evidence" value="ECO:0007669"/>
    <property type="project" value="UniProtKB-KW"/>
</dbReference>